<dbReference type="Proteomes" id="UP000887013">
    <property type="component" value="Unassembled WGS sequence"/>
</dbReference>
<gene>
    <name evidence="1" type="ORF">NPIL_423931</name>
</gene>
<dbReference type="AlphaFoldDB" id="A0A8X6P5T8"/>
<name>A0A8X6P5T8_NEPPI</name>
<comment type="caution">
    <text evidence="1">The sequence shown here is derived from an EMBL/GenBank/DDBJ whole genome shotgun (WGS) entry which is preliminary data.</text>
</comment>
<dbReference type="EMBL" id="BMAW01112552">
    <property type="protein sequence ID" value="GFT53169.1"/>
    <property type="molecule type" value="Genomic_DNA"/>
</dbReference>
<reference evidence="1" key="1">
    <citation type="submission" date="2020-08" db="EMBL/GenBank/DDBJ databases">
        <title>Multicomponent nature underlies the extraordinary mechanical properties of spider dragline silk.</title>
        <authorList>
            <person name="Kono N."/>
            <person name="Nakamura H."/>
            <person name="Mori M."/>
            <person name="Yoshida Y."/>
            <person name="Ohtoshi R."/>
            <person name="Malay A.D."/>
            <person name="Moran D.A.P."/>
            <person name="Tomita M."/>
            <person name="Numata K."/>
            <person name="Arakawa K."/>
        </authorList>
    </citation>
    <scope>NUCLEOTIDE SEQUENCE</scope>
</reference>
<proteinExistence type="predicted"/>
<organism evidence="1 2">
    <name type="scientific">Nephila pilipes</name>
    <name type="common">Giant wood spider</name>
    <name type="synonym">Nephila maculata</name>
    <dbReference type="NCBI Taxonomy" id="299642"/>
    <lineage>
        <taxon>Eukaryota</taxon>
        <taxon>Metazoa</taxon>
        <taxon>Ecdysozoa</taxon>
        <taxon>Arthropoda</taxon>
        <taxon>Chelicerata</taxon>
        <taxon>Arachnida</taxon>
        <taxon>Araneae</taxon>
        <taxon>Araneomorphae</taxon>
        <taxon>Entelegynae</taxon>
        <taxon>Araneoidea</taxon>
        <taxon>Nephilidae</taxon>
        <taxon>Nephila</taxon>
    </lineage>
</organism>
<accession>A0A8X6P5T8</accession>
<evidence type="ECO:0000313" key="2">
    <source>
        <dbReference type="Proteomes" id="UP000887013"/>
    </source>
</evidence>
<evidence type="ECO:0000313" key="1">
    <source>
        <dbReference type="EMBL" id="GFT53169.1"/>
    </source>
</evidence>
<keyword evidence="2" id="KW-1185">Reference proteome</keyword>
<sequence length="83" mass="9375">MYGLRTDRSHGGDVGDEISAAPTKRDLIWTDPVLETGAVLVLRYEPMVRITPHSLNMFTAHHTRTLEHLKANQTVLPHHSHLN</sequence>
<protein>
    <submittedName>
        <fullName evidence="1">Uncharacterized protein</fullName>
    </submittedName>
</protein>